<evidence type="ECO:0000256" key="8">
    <source>
        <dbReference type="ARBA" id="ARBA00023054"/>
    </source>
</evidence>
<evidence type="ECO:0000256" key="11">
    <source>
        <dbReference type="ARBA" id="ARBA00023212"/>
    </source>
</evidence>
<dbReference type="GO" id="GO:0045505">
    <property type="term" value="F:dynein intermediate chain binding"/>
    <property type="evidence" value="ECO:0007669"/>
    <property type="project" value="InterPro"/>
</dbReference>
<proteinExistence type="predicted"/>
<organism evidence="15 16">
    <name type="scientific">Laodelphax striatellus</name>
    <name type="common">Small brown planthopper</name>
    <name type="synonym">Delphax striatella</name>
    <dbReference type="NCBI Taxonomy" id="195883"/>
    <lineage>
        <taxon>Eukaryota</taxon>
        <taxon>Metazoa</taxon>
        <taxon>Ecdysozoa</taxon>
        <taxon>Arthropoda</taxon>
        <taxon>Hexapoda</taxon>
        <taxon>Insecta</taxon>
        <taxon>Pterygota</taxon>
        <taxon>Neoptera</taxon>
        <taxon>Paraneoptera</taxon>
        <taxon>Hemiptera</taxon>
        <taxon>Auchenorrhyncha</taxon>
        <taxon>Fulgoroidea</taxon>
        <taxon>Delphacidae</taxon>
        <taxon>Criomorphinae</taxon>
        <taxon>Laodelphax</taxon>
    </lineage>
</organism>
<sequence length="1732" mass="201632">MPSTYIVIKPPPKYIPVPGFGDHPLLKFKLAESHIAQVHSFRMEKALKKAQFYKFSSEGAEKETNEEVEFMDPTKCITQPPLFPANVVPRIMQKQVQSQCERYKETVEDCIREAKSIYDTLMFNKAVYDILKVNDKPDFVHQNKLDIGGKTKNHALFLEKRKRIRDLLLIGHTLLKRTYDSLLENIPNTFVDFNRYRNEKEYWDLKELTHTMLDDLKKGCEHFCTVWYVRLDENFRKPEVLKEMPCDKIKRFMRLVSLILSYEISTAVEKIITNFTDVFCDKLKVPRLMFKATLEATEFGKVDLHFCISPELQDIYNAVFKCLDCIFNIGQDLPMLFMPECKPIKRYHKTKIKFIDTNKVDPAELPVNLPVQQNHRLYEECRKALYDSLEDNFKTLRSYMQTLEHSFAFLTYSQYAISTSSFLNNVKTTKEDVLDLLNIFRDYGHKIIRMLPFATFSMGLVEQEETFERLKVFVNDYIVSCILTVGRILKQDYYSLQEEFERVKTRALKPPITSEELVALGEFMSFVQTRWMRDRSTQIVTLSRYYWKVLEYFAMPHHDYCRSLTDWFLWYLEMFPIFQQFASLYEQIKFEFDEKIRDTVSLIEDKRLELVAKIPLLNNLNDVTKIYSYKQFIKRYLRDVEFIKAKMDWVNNEEKIFNRTLTKFGLVEDLNNILMPFCKLIFKVYSWYQKEKSWLNNSFDLLVTEEVETAFDRYYKDLLEMSKDMKILCRSLEKDELKYGVFTGYVDAEHEHQLPAPLILCHTTLHDLKEFQPILQLVSVICNKDLLERHWTEMSEIVGEDLTPNAGMTLLKYVDFDLFSVIDKLEIISSGASKELQLQDNLKKMYDEWKDLEFSVSKFKETDISILTGVDDIQALLDDQIVKTLAMRSSPFSKPVENEVKIWYDKLVRINKTIDVWGKVQVEWLHLYPIFTSEDIKQQMPKEAKFFQDVDTRFRNAIKLLMADRRAIVVGPAEGLLESLETCLQLMEEINNGVNLYLENKRLYFPRFFFLSNDEMLEILSQTTDPLRVQPHLKKCFEGIACLGFDEQLDIYSMMSSEKEEIAFINKVSTKAARGSVEKWLVQVEKQMLRSVRHVIKDSFNSCKYHERKQWVRAWPGQVVLCVSQAFWTAEVHRVLRKQQTRAVYLYHKKLNKQLSDIIQLVRGKLTLQARITLGALVVLDVHSKDVTYGLYVKGIINERDFEWMAQLRYYWDRDMTVSITNATVDYAYEYLGNTARLVITPLTDRCYRTLVGAYHLHLNGAPEGPAGTGKTETTKDLAKALAVQCIVFNCSDGLDYIAMGKFFKGLASCGAWACFDEFNRIEVEVLSVVAQQILCIMQAVRKHVKQFVFEGTTLTLNPACYVCITMNPGYAGRSELPDNLKVLFRTVAMMVPDYGLIGEISLYSYGFINARKLSEKIVTTYRLCSEQLSSQSHYDYGMRAVKTVLQAAGNLKLKFPKQSEEVLLLRSIMDVNLPKFLNHDVPLFEGIISDLFPGVMLPTPNYDKFIGAIKKSCEHHKLQPSPPFITKIIQTYEMMVVRHGFMLVGDPFSGKTSTLHVLADAITLLTDRKRVVKYQTLNPKSVTMGQLYGRFDDVSHEWSDGVLANAFREFAMSTSDERKWVIFDGPVDAVWIENMNTVLDDNKKLCLNSGEVMSMTWSMSMIFEVMDLAQKLGKLEQLQHNNNKRSFCNFITVFLNSAIMEHDVNQFNANALPWIQAAVILSAVITLKRES</sequence>
<evidence type="ECO:0000259" key="14">
    <source>
        <dbReference type="Pfam" id="PF12774"/>
    </source>
</evidence>
<comment type="subcellular location">
    <subcellularLocation>
        <location evidence="1">Cytoplasm</location>
        <location evidence="1">Cytoskeleton</location>
        <location evidence="1">Cilium axoneme</location>
    </subcellularLocation>
</comment>
<evidence type="ECO:0000256" key="9">
    <source>
        <dbReference type="ARBA" id="ARBA00023069"/>
    </source>
</evidence>
<dbReference type="STRING" id="195883.A0A482WPY2"/>
<keyword evidence="7" id="KW-0243">Dynein</keyword>
<evidence type="ECO:0000256" key="10">
    <source>
        <dbReference type="ARBA" id="ARBA00023175"/>
    </source>
</evidence>
<evidence type="ECO:0000256" key="2">
    <source>
        <dbReference type="ARBA" id="ARBA00022490"/>
    </source>
</evidence>
<evidence type="ECO:0000256" key="7">
    <source>
        <dbReference type="ARBA" id="ARBA00023017"/>
    </source>
</evidence>
<dbReference type="FunFam" id="3.40.50.300:FF:000044">
    <property type="entry name" value="Dynein heavy chain 5, axonemal"/>
    <property type="match status" value="1"/>
</dbReference>
<dbReference type="PANTHER" id="PTHR45703:SF1">
    <property type="entry name" value="DYNEINS HEAVY CHAIN"/>
    <property type="match status" value="1"/>
</dbReference>
<dbReference type="Pfam" id="PF08393">
    <property type="entry name" value="DHC_N2"/>
    <property type="match status" value="1"/>
</dbReference>
<evidence type="ECO:0000256" key="12">
    <source>
        <dbReference type="ARBA" id="ARBA00023273"/>
    </source>
</evidence>
<dbReference type="FunFam" id="1.20.140.100:FF:000004">
    <property type="entry name" value="Dynein axonemal heavy chain 6"/>
    <property type="match status" value="1"/>
</dbReference>
<keyword evidence="12" id="KW-0966">Cell projection</keyword>
<feature type="domain" description="Dynein heavy chain linker" evidence="13">
    <location>
        <begin position="669"/>
        <end position="1098"/>
    </location>
</feature>
<comment type="caution">
    <text evidence="15">The sequence shown here is derived from an EMBL/GenBank/DDBJ whole genome shotgun (WGS) entry which is preliminary data.</text>
</comment>
<dbReference type="InterPro" id="IPR042222">
    <property type="entry name" value="Dynein_2_N"/>
</dbReference>
<dbReference type="InterPro" id="IPR042228">
    <property type="entry name" value="Dynein_linker_3"/>
</dbReference>
<feature type="domain" description="Dynein heavy chain hydrolytic ATP-binding dynein motor region" evidence="14">
    <location>
        <begin position="1227"/>
        <end position="1553"/>
    </location>
</feature>
<dbReference type="Gene3D" id="1.20.140.100">
    <property type="entry name" value="Dynein heavy chain, N-terminal domain 2"/>
    <property type="match status" value="1"/>
</dbReference>
<dbReference type="GO" id="GO:0007018">
    <property type="term" value="P:microtubule-based movement"/>
    <property type="evidence" value="ECO:0007669"/>
    <property type="project" value="InterPro"/>
</dbReference>
<evidence type="ECO:0000313" key="15">
    <source>
        <dbReference type="EMBL" id="RZF35241.1"/>
    </source>
</evidence>
<keyword evidence="9" id="KW-0969">Cilium</keyword>
<dbReference type="SMR" id="A0A482WPY2"/>
<dbReference type="InterPro" id="IPR043157">
    <property type="entry name" value="Dynein_AAA1S"/>
</dbReference>
<dbReference type="GO" id="GO:0030286">
    <property type="term" value="C:dynein complex"/>
    <property type="evidence" value="ECO:0007669"/>
    <property type="project" value="UniProtKB-KW"/>
</dbReference>
<dbReference type="InterPro" id="IPR035699">
    <property type="entry name" value="AAA_6"/>
</dbReference>
<evidence type="ECO:0000313" key="16">
    <source>
        <dbReference type="Proteomes" id="UP000291343"/>
    </source>
</evidence>
<evidence type="ECO:0000259" key="13">
    <source>
        <dbReference type="Pfam" id="PF08393"/>
    </source>
</evidence>
<dbReference type="SUPFAM" id="SSF52540">
    <property type="entry name" value="P-loop containing nucleoside triphosphate hydrolases"/>
    <property type="match status" value="2"/>
</dbReference>
<dbReference type="InParanoid" id="A0A482WPY2"/>
<dbReference type="GO" id="GO:0005930">
    <property type="term" value="C:axoneme"/>
    <property type="evidence" value="ECO:0007669"/>
    <property type="project" value="UniProtKB-SubCell"/>
</dbReference>
<dbReference type="Gene3D" id="3.20.180.20">
    <property type="entry name" value="Dynein heavy chain, N-terminal domain 2"/>
    <property type="match status" value="1"/>
</dbReference>
<evidence type="ECO:0000256" key="4">
    <source>
        <dbReference type="ARBA" id="ARBA00022737"/>
    </source>
</evidence>
<dbReference type="FunFam" id="1.20.58.1120:FF:000001">
    <property type="entry name" value="dynein heavy chain 2, axonemal"/>
    <property type="match status" value="1"/>
</dbReference>
<evidence type="ECO:0000256" key="3">
    <source>
        <dbReference type="ARBA" id="ARBA00022701"/>
    </source>
</evidence>
<keyword evidence="2" id="KW-0963">Cytoplasm</keyword>
<dbReference type="FunFam" id="1.10.287.2620:FF:000002">
    <property type="entry name" value="Dynein heavy chain 2, axonemal"/>
    <property type="match status" value="1"/>
</dbReference>
<evidence type="ECO:0000256" key="1">
    <source>
        <dbReference type="ARBA" id="ARBA00004430"/>
    </source>
</evidence>
<evidence type="ECO:0000256" key="6">
    <source>
        <dbReference type="ARBA" id="ARBA00022840"/>
    </source>
</evidence>
<keyword evidence="11" id="KW-0206">Cytoskeleton</keyword>
<dbReference type="FunFam" id="3.20.180.20:FF:000003">
    <property type="entry name" value="Dynein heavy chain 12, axonemal"/>
    <property type="match status" value="1"/>
</dbReference>
<dbReference type="Proteomes" id="UP000291343">
    <property type="component" value="Unassembled WGS sequence"/>
</dbReference>
<evidence type="ECO:0008006" key="17">
    <source>
        <dbReference type="Google" id="ProtNLM"/>
    </source>
</evidence>
<keyword evidence="8" id="KW-0175">Coiled coil</keyword>
<keyword evidence="6" id="KW-0067">ATP-binding</keyword>
<keyword evidence="4" id="KW-0677">Repeat</keyword>
<gene>
    <name evidence="15" type="ORF">LSTR_LSTR009365</name>
</gene>
<dbReference type="Gene3D" id="3.40.50.300">
    <property type="entry name" value="P-loop containing nucleotide triphosphate hydrolases"/>
    <property type="match status" value="2"/>
</dbReference>
<evidence type="ECO:0000256" key="5">
    <source>
        <dbReference type="ARBA" id="ARBA00022741"/>
    </source>
</evidence>
<dbReference type="FunFam" id="1.10.8.710:FF:000004">
    <property type="entry name" value="Dynein axonemal heavy chain 6"/>
    <property type="match status" value="1"/>
</dbReference>
<dbReference type="InterPro" id="IPR027417">
    <property type="entry name" value="P-loop_NTPase"/>
</dbReference>
<dbReference type="GO" id="GO:0005874">
    <property type="term" value="C:microtubule"/>
    <property type="evidence" value="ECO:0007669"/>
    <property type="project" value="UniProtKB-KW"/>
</dbReference>
<dbReference type="EMBL" id="QKKF02029064">
    <property type="protein sequence ID" value="RZF35241.1"/>
    <property type="molecule type" value="Genomic_DNA"/>
</dbReference>
<dbReference type="Pfam" id="PF12774">
    <property type="entry name" value="AAA_6"/>
    <property type="match status" value="1"/>
</dbReference>
<dbReference type="InterPro" id="IPR026983">
    <property type="entry name" value="DHC"/>
</dbReference>
<dbReference type="OrthoDB" id="424310at2759"/>
<protein>
    <recommendedName>
        <fullName evidence="17">Dynein heavy chain 7, axonemal</fullName>
    </recommendedName>
</protein>
<accession>A0A482WPY2</accession>
<dbReference type="Gene3D" id="1.10.287.2620">
    <property type="match status" value="1"/>
</dbReference>
<dbReference type="InterPro" id="IPR013602">
    <property type="entry name" value="Dynein_heavy_linker"/>
</dbReference>
<dbReference type="GO" id="GO:0005524">
    <property type="term" value="F:ATP binding"/>
    <property type="evidence" value="ECO:0007669"/>
    <property type="project" value="UniProtKB-KW"/>
</dbReference>
<dbReference type="Gene3D" id="1.20.58.1120">
    <property type="match status" value="1"/>
</dbReference>
<keyword evidence="10" id="KW-0505">Motor protein</keyword>
<dbReference type="PANTHER" id="PTHR45703">
    <property type="entry name" value="DYNEIN HEAVY CHAIN"/>
    <property type="match status" value="1"/>
</dbReference>
<dbReference type="Gene3D" id="1.10.8.710">
    <property type="match status" value="1"/>
</dbReference>
<dbReference type="GO" id="GO:0051959">
    <property type="term" value="F:dynein light intermediate chain binding"/>
    <property type="evidence" value="ECO:0007669"/>
    <property type="project" value="InterPro"/>
</dbReference>
<keyword evidence="3" id="KW-0493">Microtubule</keyword>
<keyword evidence="5" id="KW-0547">Nucleotide-binding</keyword>
<keyword evidence="16" id="KW-1185">Reference proteome</keyword>
<name>A0A482WPY2_LAOST</name>
<reference evidence="15 16" key="1">
    <citation type="journal article" date="2017" name="Gigascience">
        <title>Genome sequence of the small brown planthopper, Laodelphax striatellus.</title>
        <authorList>
            <person name="Zhu J."/>
            <person name="Jiang F."/>
            <person name="Wang X."/>
            <person name="Yang P."/>
            <person name="Bao Y."/>
            <person name="Zhao W."/>
            <person name="Wang W."/>
            <person name="Lu H."/>
            <person name="Wang Q."/>
            <person name="Cui N."/>
            <person name="Li J."/>
            <person name="Chen X."/>
            <person name="Luo L."/>
            <person name="Yu J."/>
            <person name="Kang L."/>
            <person name="Cui F."/>
        </authorList>
    </citation>
    <scope>NUCLEOTIDE SEQUENCE [LARGE SCALE GENOMIC DNA]</scope>
    <source>
        <strain evidence="15">Lst14</strain>
    </source>
</reference>